<organism evidence="1 2">
    <name type="scientific">Brassica carinata</name>
    <name type="common">Ethiopian mustard</name>
    <name type="synonym">Abyssinian cabbage</name>
    <dbReference type="NCBI Taxonomy" id="52824"/>
    <lineage>
        <taxon>Eukaryota</taxon>
        <taxon>Viridiplantae</taxon>
        <taxon>Streptophyta</taxon>
        <taxon>Embryophyta</taxon>
        <taxon>Tracheophyta</taxon>
        <taxon>Spermatophyta</taxon>
        <taxon>Magnoliopsida</taxon>
        <taxon>eudicotyledons</taxon>
        <taxon>Gunneridae</taxon>
        <taxon>Pentapetalae</taxon>
        <taxon>rosids</taxon>
        <taxon>malvids</taxon>
        <taxon>Brassicales</taxon>
        <taxon>Brassicaceae</taxon>
        <taxon>Brassiceae</taxon>
        <taxon>Brassica</taxon>
    </lineage>
</organism>
<sequence length="99" mass="11228">MDGDDMDGELKLLTLVLSKIIRKRTFSSPTASPQKNRSLSSFMFNLPKQRLLPAGTKSNLKVLLKKANMEELSSLQEVLSEPNIDLVTELVKEEIQKRR</sequence>
<name>A0A8X7TYI7_BRACI</name>
<proteinExistence type="predicted"/>
<reference evidence="1 2" key="1">
    <citation type="submission" date="2020-02" db="EMBL/GenBank/DDBJ databases">
        <authorList>
            <person name="Ma Q."/>
            <person name="Huang Y."/>
            <person name="Song X."/>
            <person name="Pei D."/>
        </authorList>
    </citation>
    <scope>NUCLEOTIDE SEQUENCE [LARGE SCALE GENOMIC DNA]</scope>
    <source>
        <strain evidence="1">Sxm20200214</strain>
        <tissue evidence="1">Leaf</tissue>
    </source>
</reference>
<evidence type="ECO:0000313" key="1">
    <source>
        <dbReference type="EMBL" id="KAG2256611.1"/>
    </source>
</evidence>
<evidence type="ECO:0000313" key="2">
    <source>
        <dbReference type="Proteomes" id="UP000886595"/>
    </source>
</evidence>
<protein>
    <submittedName>
        <fullName evidence="1">Uncharacterized protein</fullName>
    </submittedName>
</protein>
<comment type="caution">
    <text evidence="1">The sequence shown here is derived from an EMBL/GenBank/DDBJ whole genome shotgun (WGS) entry which is preliminary data.</text>
</comment>
<keyword evidence="2" id="KW-1185">Reference proteome</keyword>
<dbReference type="EMBL" id="JAAMPC010000015">
    <property type="protein sequence ID" value="KAG2256611.1"/>
    <property type="molecule type" value="Genomic_DNA"/>
</dbReference>
<dbReference type="AlphaFoldDB" id="A0A8X7TYI7"/>
<gene>
    <name evidence="1" type="ORF">Bca52824_075905</name>
</gene>
<dbReference type="Proteomes" id="UP000886595">
    <property type="component" value="Unassembled WGS sequence"/>
</dbReference>
<accession>A0A8X7TYI7</accession>